<evidence type="ECO:0000313" key="5">
    <source>
        <dbReference type="Proteomes" id="UP000077002"/>
    </source>
</evidence>
<dbReference type="InterPro" id="IPR036188">
    <property type="entry name" value="FAD/NAD-bd_sf"/>
</dbReference>
<evidence type="ECO:0000256" key="2">
    <source>
        <dbReference type="ARBA" id="ARBA00010139"/>
    </source>
</evidence>
<proteinExistence type="inferred from homology"/>
<gene>
    <name evidence="4" type="ORF">AYO21_08891</name>
</gene>
<protein>
    <recommendedName>
        <fullName evidence="6">FAD/NAD(P)-binding domain-containing protein</fullName>
    </recommendedName>
</protein>
<comment type="similarity">
    <text evidence="2">Belongs to the FAD-binding monooxygenase family.</text>
</comment>
<reference evidence="4 5" key="1">
    <citation type="submission" date="2016-03" db="EMBL/GenBank/DDBJ databases">
        <title>Draft genome sequence of the Fonsecaea monophora CBS 269.37.</title>
        <authorList>
            <person name="Bombassaro A."/>
            <person name="Vinicius W.A."/>
            <person name="De Hoog S."/>
            <person name="Sun J."/>
            <person name="Souza E.M."/>
            <person name="Raittz R.T."/>
            <person name="Costa F."/>
            <person name="Leao A.C."/>
            <person name="Tadra-Sfeir M.Z."/>
            <person name="Baura V."/>
            <person name="Balsanelli E."/>
            <person name="Pedrosa F.O."/>
            <person name="Moreno L.F."/>
            <person name="Steffens M.B."/>
            <person name="Xi L."/>
            <person name="Bocca A.L."/>
            <person name="Felipe M.S."/>
            <person name="Teixeira M."/>
            <person name="Telles Filho F.Q."/>
            <person name="Azevedo C.M."/>
            <person name="Gomes R."/>
            <person name="Vicente V.A."/>
        </authorList>
    </citation>
    <scope>NUCLEOTIDE SEQUENCE [LARGE SCALE GENOMIC DNA]</scope>
    <source>
        <strain evidence="4 5">CBS 269.37</strain>
    </source>
</reference>
<comment type="cofactor">
    <cofactor evidence="1">
        <name>FAD</name>
        <dbReference type="ChEBI" id="CHEBI:57692"/>
    </cofactor>
</comment>
<accession>A0A177F099</accession>
<dbReference type="EMBL" id="LVKK01000081">
    <property type="protein sequence ID" value="OAG36930.1"/>
    <property type="molecule type" value="Genomic_DNA"/>
</dbReference>
<keyword evidence="5" id="KW-1185">Reference proteome</keyword>
<feature type="compositionally biased region" description="Acidic residues" evidence="3">
    <location>
        <begin position="110"/>
        <end position="119"/>
    </location>
</feature>
<dbReference type="InterPro" id="IPR051209">
    <property type="entry name" value="FAD-bind_Monooxygenase_sf"/>
</dbReference>
<dbReference type="PANTHER" id="PTHR42877">
    <property type="entry name" value="L-ORNITHINE N(5)-MONOOXYGENASE-RELATED"/>
    <property type="match status" value="1"/>
</dbReference>
<feature type="region of interest" description="Disordered" evidence="3">
    <location>
        <begin position="101"/>
        <end position="122"/>
    </location>
</feature>
<dbReference type="Gene3D" id="3.50.50.60">
    <property type="entry name" value="FAD/NAD(P)-binding domain"/>
    <property type="match status" value="2"/>
</dbReference>
<dbReference type="SUPFAM" id="SSF51905">
    <property type="entry name" value="FAD/NAD(P)-binding domain"/>
    <property type="match status" value="1"/>
</dbReference>
<comment type="caution">
    <text evidence="4">The sequence shown here is derived from an EMBL/GenBank/DDBJ whole genome shotgun (WGS) entry which is preliminary data.</text>
</comment>
<organism evidence="4 5">
    <name type="scientific">Fonsecaea monophora</name>
    <dbReference type="NCBI Taxonomy" id="254056"/>
    <lineage>
        <taxon>Eukaryota</taxon>
        <taxon>Fungi</taxon>
        <taxon>Dikarya</taxon>
        <taxon>Ascomycota</taxon>
        <taxon>Pezizomycotina</taxon>
        <taxon>Eurotiomycetes</taxon>
        <taxon>Chaetothyriomycetidae</taxon>
        <taxon>Chaetothyriales</taxon>
        <taxon>Herpotrichiellaceae</taxon>
        <taxon>Fonsecaea</taxon>
    </lineage>
</organism>
<dbReference type="AlphaFoldDB" id="A0A177F099"/>
<dbReference type="RefSeq" id="XP_022508882.1">
    <property type="nucleotide sequence ID" value="XM_022658832.1"/>
</dbReference>
<dbReference type="OrthoDB" id="74360at2759"/>
<dbReference type="GeneID" id="34604032"/>
<sequence length="301" mass="33216">MSILDKNHQWDCSSIPGIHEFEGHKVHSASWDNTYDYSYKRIGIIGNGSSSIQFLPEMVKLEGTTVVSFQSGPTYITSSIGEILGVNAGELGVNTVETNMENASGHNSTEEMEDDDGDADSTFKPKVSKASIQTGAAFYLLDVIVCATGFDVSYIPRYPVTGRNNVTLASKWAEEPESYLSLACPGMSNYFIFTGTNTTVSHGTLLLSISWTADYVLRWLKRMASDDNKSVAPSQDATDESALLYRELMIAELRDEDLNIRYNNGNRWRGVLDNGFTELEEHAANVAARGEQVDPAFYVQN</sequence>
<evidence type="ECO:0000256" key="1">
    <source>
        <dbReference type="ARBA" id="ARBA00001974"/>
    </source>
</evidence>
<evidence type="ECO:0000313" key="4">
    <source>
        <dbReference type="EMBL" id="OAG36930.1"/>
    </source>
</evidence>
<evidence type="ECO:0000256" key="3">
    <source>
        <dbReference type="SAM" id="MobiDB-lite"/>
    </source>
</evidence>
<dbReference type="Proteomes" id="UP000077002">
    <property type="component" value="Unassembled WGS sequence"/>
</dbReference>
<name>A0A177F099_9EURO</name>
<dbReference type="PANTHER" id="PTHR42877:SF2">
    <property type="entry name" value="FAD_NAD(P)-BINDING DOMAIN-CONTAINING PROTEIN"/>
    <property type="match status" value="1"/>
</dbReference>
<evidence type="ECO:0008006" key="6">
    <source>
        <dbReference type="Google" id="ProtNLM"/>
    </source>
</evidence>